<name>A0A6A6DR08_9PEZI</name>
<gene>
    <name evidence="2" type="ORF">K469DRAFT_672177</name>
</gene>
<dbReference type="GO" id="GO:0047617">
    <property type="term" value="F:fatty acyl-CoA hydrolase activity"/>
    <property type="evidence" value="ECO:0007669"/>
    <property type="project" value="TreeGrafter"/>
</dbReference>
<sequence>MDPSKISQKSIPPQKPKFSSPLEASSYYHPTSPSSTYTSLRESAVQTAVNMGYDHSSLTECPVDWSADQDANQHVTNAAYARFISIANLRLFETFADALGNEKMRGMFAGKGVGPVTKGYDYQILRQAAYPDSMLVGTRIKDVKPDRYMYNTAVWSLQQQAMVAQCTGWVVFIDYSTQRPVNLLEKGEPYPSLHTFIKQKVEGGNAKSAEWEKTNPPKRKAQL</sequence>
<dbReference type="Gene3D" id="3.10.129.10">
    <property type="entry name" value="Hotdog Thioesterase"/>
    <property type="match status" value="1"/>
</dbReference>
<reference evidence="2" key="1">
    <citation type="journal article" date="2020" name="Stud. Mycol.">
        <title>101 Dothideomycetes genomes: a test case for predicting lifestyles and emergence of pathogens.</title>
        <authorList>
            <person name="Haridas S."/>
            <person name="Albert R."/>
            <person name="Binder M."/>
            <person name="Bloem J."/>
            <person name="Labutti K."/>
            <person name="Salamov A."/>
            <person name="Andreopoulos B."/>
            <person name="Baker S."/>
            <person name="Barry K."/>
            <person name="Bills G."/>
            <person name="Bluhm B."/>
            <person name="Cannon C."/>
            <person name="Castanera R."/>
            <person name="Culley D."/>
            <person name="Daum C."/>
            <person name="Ezra D."/>
            <person name="Gonzalez J."/>
            <person name="Henrissat B."/>
            <person name="Kuo A."/>
            <person name="Liang C."/>
            <person name="Lipzen A."/>
            <person name="Lutzoni F."/>
            <person name="Magnuson J."/>
            <person name="Mondo S."/>
            <person name="Nolan M."/>
            <person name="Ohm R."/>
            <person name="Pangilinan J."/>
            <person name="Park H.-J."/>
            <person name="Ramirez L."/>
            <person name="Alfaro M."/>
            <person name="Sun H."/>
            <person name="Tritt A."/>
            <person name="Yoshinaga Y."/>
            <person name="Zwiers L.-H."/>
            <person name="Turgeon B."/>
            <person name="Goodwin S."/>
            <person name="Spatafora J."/>
            <person name="Crous P."/>
            <person name="Grigoriev I."/>
        </authorList>
    </citation>
    <scope>NUCLEOTIDE SEQUENCE</scope>
    <source>
        <strain evidence="2">CBS 207.26</strain>
    </source>
</reference>
<feature type="region of interest" description="Disordered" evidence="1">
    <location>
        <begin position="204"/>
        <end position="223"/>
    </location>
</feature>
<dbReference type="InterPro" id="IPR050563">
    <property type="entry name" value="4-hydroxybenzoyl-CoA_TE"/>
</dbReference>
<accession>A0A6A6DR08</accession>
<dbReference type="EMBL" id="ML994656">
    <property type="protein sequence ID" value="KAF2180758.1"/>
    <property type="molecule type" value="Genomic_DNA"/>
</dbReference>
<feature type="region of interest" description="Disordered" evidence="1">
    <location>
        <begin position="1"/>
        <end position="35"/>
    </location>
</feature>
<feature type="compositionally biased region" description="Polar residues" evidence="1">
    <location>
        <begin position="1"/>
        <end position="11"/>
    </location>
</feature>
<dbReference type="PANTHER" id="PTHR31793:SF11">
    <property type="entry name" value="THIOESTERASE DOMAIN-CONTAINING PROTEIN"/>
    <property type="match status" value="1"/>
</dbReference>
<dbReference type="Pfam" id="PF13279">
    <property type="entry name" value="4HBT_2"/>
    <property type="match status" value="1"/>
</dbReference>
<dbReference type="SUPFAM" id="SSF54637">
    <property type="entry name" value="Thioesterase/thiol ester dehydrase-isomerase"/>
    <property type="match status" value="1"/>
</dbReference>
<proteinExistence type="predicted"/>
<dbReference type="CDD" id="cd00586">
    <property type="entry name" value="4HBT"/>
    <property type="match status" value="1"/>
</dbReference>
<evidence type="ECO:0000256" key="1">
    <source>
        <dbReference type="SAM" id="MobiDB-lite"/>
    </source>
</evidence>
<evidence type="ECO:0000313" key="2">
    <source>
        <dbReference type="EMBL" id="KAF2180758.1"/>
    </source>
</evidence>
<dbReference type="PANTHER" id="PTHR31793">
    <property type="entry name" value="4-HYDROXYBENZOYL-COA THIOESTERASE FAMILY MEMBER"/>
    <property type="match status" value="1"/>
</dbReference>
<dbReference type="AlphaFoldDB" id="A0A6A6DR08"/>
<evidence type="ECO:0008006" key="4">
    <source>
        <dbReference type="Google" id="ProtNLM"/>
    </source>
</evidence>
<feature type="compositionally biased region" description="Low complexity" evidence="1">
    <location>
        <begin position="25"/>
        <end position="35"/>
    </location>
</feature>
<protein>
    <recommendedName>
        <fullName evidence="4">Thioesterase/thiol ester dehydrase-isomerase</fullName>
    </recommendedName>
</protein>
<evidence type="ECO:0000313" key="3">
    <source>
        <dbReference type="Proteomes" id="UP000800200"/>
    </source>
</evidence>
<dbReference type="OrthoDB" id="5538558at2759"/>
<dbReference type="Proteomes" id="UP000800200">
    <property type="component" value="Unassembled WGS sequence"/>
</dbReference>
<dbReference type="InterPro" id="IPR029069">
    <property type="entry name" value="HotDog_dom_sf"/>
</dbReference>
<keyword evidence="3" id="KW-1185">Reference proteome</keyword>
<organism evidence="2 3">
    <name type="scientific">Zopfia rhizophila CBS 207.26</name>
    <dbReference type="NCBI Taxonomy" id="1314779"/>
    <lineage>
        <taxon>Eukaryota</taxon>
        <taxon>Fungi</taxon>
        <taxon>Dikarya</taxon>
        <taxon>Ascomycota</taxon>
        <taxon>Pezizomycotina</taxon>
        <taxon>Dothideomycetes</taxon>
        <taxon>Dothideomycetes incertae sedis</taxon>
        <taxon>Zopfiaceae</taxon>
        <taxon>Zopfia</taxon>
    </lineage>
</organism>